<comment type="caution">
    <text evidence="1">The sequence shown here is derived from an EMBL/GenBank/DDBJ whole genome shotgun (WGS) entry which is preliminary data.</text>
</comment>
<reference evidence="1 2" key="1">
    <citation type="submission" date="2018-08" db="EMBL/GenBank/DDBJ databases">
        <title>A genome reference for cultivated species of the human gut microbiota.</title>
        <authorList>
            <person name="Zou Y."/>
            <person name="Xue W."/>
            <person name="Luo G."/>
        </authorList>
    </citation>
    <scope>NUCLEOTIDE SEQUENCE [LARGE SCALE GENOMIC DNA]</scope>
    <source>
        <strain evidence="1 2">AF20-9LB</strain>
    </source>
</reference>
<dbReference type="Proteomes" id="UP000266492">
    <property type="component" value="Unassembled WGS sequence"/>
</dbReference>
<proteinExistence type="predicted"/>
<sequence>MLTLSFSISRYFFCKSTACFHLPQSKGYGDIDFLMEFYAKDSNTTYLYTIFHIQTYFCTYIELK</sequence>
<accession>A0A395VU06</accession>
<organism evidence="1 2">
    <name type="scientific">Bacteroides ovatus</name>
    <dbReference type="NCBI Taxonomy" id="28116"/>
    <lineage>
        <taxon>Bacteria</taxon>
        <taxon>Pseudomonadati</taxon>
        <taxon>Bacteroidota</taxon>
        <taxon>Bacteroidia</taxon>
        <taxon>Bacteroidales</taxon>
        <taxon>Bacteroidaceae</taxon>
        <taxon>Bacteroides</taxon>
    </lineage>
</organism>
<evidence type="ECO:0000313" key="2">
    <source>
        <dbReference type="Proteomes" id="UP000266492"/>
    </source>
</evidence>
<dbReference type="AlphaFoldDB" id="A0A395VU06"/>
<name>A0A395VU06_BACOV</name>
<evidence type="ECO:0000313" key="1">
    <source>
        <dbReference type="EMBL" id="RGS80909.1"/>
    </source>
</evidence>
<dbReference type="EMBL" id="QRVZ01000020">
    <property type="protein sequence ID" value="RGS80909.1"/>
    <property type="molecule type" value="Genomic_DNA"/>
</dbReference>
<gene>
    <name evidence="1" type="ORF">DWX70_20315</name>
</gene>
<protein>
    <submittedName>
        <fullName evidence="1">Uncharacterized protein</fullName>
    </submittedName>
</protein>